<evidence type="ECO:0000256" key="2">
    <source>
        <dbReference type="ARBA" id="ARBA00022630"/>
    </source>
</evidence>
<dbReference type="GO" id="GO:0004499">
    <property type="term" value="F:N,N-dimethylaniline monooxygenase activity"/>
    <property type="evidence" value="ECO:0007669"/>
    <property type="project" value="InterPro"/>
</dbReference>
<dbReference type="InterPro" id="IPR050346">
    <property type="entry name" value="FMO-like"/>
</dbReference>
<dbReference type="Proteomes" id="UP000694402">
    <property type="component" value="Unassembled WGS sequence"/>
</dbReference>
<comment type="similarity">
    <text evidence="1 5">Belongs to the FMO family.</text>
</comment>
<protein>
    <recommendedName>
        <fullName evidence="5">Flavin-containing monooxygenase</fullName>
        <ecNumber evidence="5">1.-.-.-</ecNumber>
    </recommendedName>
</protein>
<dbReference type="EC" id="1.-.-.-" evidence="5"/>
<keyword evidence="3 5" id="KW-0274">FAD</keyword>
<dbReference type="Gene3D" id="3.50.50.60">
    <property type="entry name" value="FAD/NAD(P)-binding domain"/>
    <property type="match status" value="2"/>
</dbReference>
<evidence type="ECO:0000313" key="6">
    <source>
        <dbReference type="Ensembl" id="ENSOTSP00005064835.1"/>
    </source>
</evidence>
<dbReference type="GO" id="GO:0050661">
    <property type="term" value="F:NADP binding"/>
    <property type="evidence" value="ECO:0007669"/>
    <property type="project" value="InterPro"/>
</dbReference>
<evidence type="ECO:0000256" key="5">
    <source>
        <dbReference type="RuleBase" id="RU361177"/>
    </source>
</evidence>
<dbReference type="InterPro" id="IPR036188">
    <property type="entry name" value="FAD/NAD-bd_sf"/>
</dbReference>
<dbReference type="GO" id="GO:0050660">
    <property type="term" value="F:flavin adenine dinucleotide binding"/>
    <property type="evidence" value="ECO:0007669"/>
    <property type="project" value="InterPro"/>
</dbReference>
<evidence type="ECO:0000256" key="4">
    <source>
        <dbReference type="ARBA" id="ARBA00023002"/>
    </source>
</evidence>
<dbReference type="GeneTree" id="ENSGT00940000164245"/>
<reference evidence="6" key="2">
    <citation type="submission" date="2025-09" db="UniProtKB">
        <authorList>
            <consortium name="Ensembl"/>
        </authorList>
    </citation>
    <scope>IDENTIFICATION</scope>
</reference>
<dbReference type="InterPro" id="IPR020946">
    <property type="entry name" value="Flavin_mOase-like"/>
</dbReference>
<keyword evidence="4 5" id="KW-0560">Oxidoreductase</keyword>
<organism evidence="6 7">
    <name type="scientific">Oncorhynchus tshawytscha</name>
    <name type="common">Chinook salmon</name>
    <name type="synonym">Salmo tshawytscha</name>
    <dbReference type="NCBI Taxonomy" id="74940"/>
    <lineage>
        <taxon>Eukaryota</taxon>
        <taxon>Metazoa</taxon>
        <taxon>Chordata</taxon>
        <taxon>Craniata</taxon>
        <taxon>Vertebrata</taxon>
        <taxon>Euteleostomi</taxon>
        <taxon>Actinopterygii</taxon>
        <taxon>Neopterygii</taxon>
        <taxon>Teleostei</taxon>
        <taxon>Protacanthopterygii</taxon>
        <taxon>Salmoniformes</taxon>
        <taxon>Salmonidae</taxon>
        <taxon>Salmoninae</taxon>
        <taxon>Oncorhynchus</taxon>
    </lineage>
</organism>
<dbReference type="PANTHER" id="PTHR23023">
    <property type="entry name" value="DIMETHYLANILINE MONOOXYGENASE"/>
    <property type="match status" value="1"/>
</dbReference>
<dbReference type="SUPFAM" id="SSF51905">
    <property type="entry name" value="FAD/NAD(P)-binding domain"/>
    <property type="match status" value="1"/>
</dbReference>
<sequence length="341" mass="38212">MSPCLSVSSDRTVTMHQLRVAVVGEGDAVLCAARHILSRPDTFAPPVECTGSYDNGLPIHSIMTNLPKEVMMFPDFPFDPQLPPSKDTRKCRDIWRDTARFNTVVEEGIPVTMATEGKGQITTWEVTSRDKSGSRNTETFDSVLICSGHYSDPHIPSIPGLERFKGAHQRHHLALSLFLHYIYNGVATPLQISDSEPLPFPLPYWVCQAVMEVQEGGSLQFQDGSIIQAQVLLLSTGYNFSYPFLEFLMPPAFPSLFIIDICKIICPFPHFHCQFALAVTEGSIALRSPAEMEEEDQREMKRKAERGVQLKHMLKMDKDQCPDLCSDWEVFPSAPCHAEPV</sequence>
<keyword evidence="7" id="KW-1185">Reference proteome</keyword>
<comment type="cofactor">
    <cofactor evidence="5">
        <name>FAD</name>
        <dbReference type="ChEBI" id="CHEBI:57692"/>
    </cofactor>
</comment>
<name>A0A8C8HH38_ONCTS</name>
<reference evidence="6" key="1">
    <citation type="submission" date="2025-08" db="UniProtKB">
        <authorList>
            <consortium name="Ensembl"/>
        </authorList>
    </citation>
    <scope>IDENTIFICATION</scope>
</reference>
<accession>A0A8C8HH38</accession>
<evidence type="ECO:0000313" key="7">
    <source>
        <dbReference type="Proteomes" id="UP000694402"/>
    </source>
</evidence>
<keyword evidence="2 5" id="KW-0285">Flavoprotein</keyword>
<proteinExistence type="inferred from homology"/>
<dbReference type="AlphaFoldDB" id="A0A8C8HH38"/>
<keyword evidence="5" id="KW-0503">Monooxygenase</keyword>
<evidence type="ECO:0000256" key="1">
    <source>
        <dbReference type="ARBA" id="ARBA00009183"/>
    </source>
</evidence>
<evidence type="ECO:0000256" key="3">
    <source>
        <dbReference type="ARBA" id="ARBA00022827"/>
    </source>
</evidence>
<dbReference type="Pfam" id="PF00743">
    <property type="entry name" value="FMO-like"/>
    <property type="match status" value="1"/>
</dbReference>
<dbReference type="Ensembl" id="ENSOTST00005070444.2">
    <property type="protein sequence ID" value="ENSOTSP00005064835.1"/>
    <property type="gene ID" value="ENSOTSG00005030930.2"/>
</dbReference>